<dbReference type="Gene3D" id="3.40.50.12280">
    <property type="match status" value="1"/>
</dbReference>
<protein>
    <recommendedName>
        <fullName evidence="7">NADH:ubiquinone oxidoreductase-like 20kDa subunit domain-containing protein</fullName>
    </recommendedName>
</protein>
<dbReference type="AlphaFoldDB" id="A0A2N3G7Y2"/>
<dbReference type="SUPFAM" id="SSF56770">
    <property type="entry name" value="HydA/Nqo6-like"/>
    <property type="match status" value="1"/>
</dbReference>
<evidence type="ECO:0000256" key="6">
    <source>
        <dbReference type="ARBA" id="ARBA00023014"/>
    </source>
</evidence>
<evidence type="ECO:0000256" key="2">
    <source>
        <dbReference type="ARBA" id="ARBA00009173"/>
    </source>
</evidence>
<name>A0A2N3G7Y2_9ACTN</name>
<evidence type="ECO:0000259" key="7">
    <source>
        <dbReference type="Pfam" id="PF01058"/>
    </source>
</evidence>
<comment type="caution">
    <text evidence="8">The sequence shown here is derived from an EMBL/GenBank/DDBJ whole genome shotgun (WGS) entry which is preliminary data.</text>
</comment>
<dbReference type="GO" id="GO:0046872">
    <property type="term" value="F:metal ion binding"/>
    <property type="evidence" value="ECO:0007669"/>
    <property type="project" value="UniProtKB-KW"/>
</dbReference>
<gene>
    <name evidence="8" type="ORF">CVT63_01090</name>
</gene>
<keyword evidence="6" id="KW-0411">Iron-sulfur</keyword>
<evidence type="ECO:0000256" key="3">
    <source>
        <dbReference type="ARBA" id="ARBA00022485"/>
    </source>
</evidence>
<evidence type="ECO:0000256" key="5">
    <source>
        <dbReference type="ARBA" id="ARBA00023004"/>
    </source>
</evidence>
<keyword evidence="3" id="KW-0004">4Fe-4S</keyword>
<evidence type="ECO:0000256" key="1">
    <source>
        <dbReference type="ARBA" id="ARBA00001966"/>
    </source>
</evidence>
<evidence type="ECO:0000256" key="4">
    <source>
        <dbReference type="ARBA" id="ARBA00022723"/>
    </source>
</evidence>
<organism evidence="8 9">
    <name type="scientific">Candidatus Anoxymicrobium japonicum</name>
    <dbReference type="NCBI Taxonomy" id="2013648"/>
    <lineage>
        <taxon>Bacteria</taxon>
        <taxon>Bacillati</taxon>
        <taxon>Actinomycetota</taxon>
        <taxon>Candidatus Geothermincolia</taxon>
        <taxon>Candidatus Geothermincolales</taxon>
        <taxon>Candidatus Anoxymicrobiaceae</taxon>
        <taxon>Candidatus Anoxymicrobium</taxon>
    </lineage>
</organism>
<feature type="domain" description="NADH:ubiquinone oxidoreductase-like 20kDa subunit" evidence="7">
    <location>
        <begin position="39"/>
        <end position="137"/>
    </location>
</feature>
<evidence type="ECO:0000313" key="8">
    <source>
        <dbReference type="EMBL" id="PKQ28732.1"/>
    </source>
</evidence>
<dbReference type="GO" id="GO:0051539">
    <property type="term" value="F:4 iron, 4 sulfur cluster binding"/>
    <property type="evidence" value="ECO:0007669"/>
    <property type="project" value="UniProtKB-KW"/>
</dbReference>
<dbReference type="InterPro" id="IPR052375">
    <property type="entry name" value="Complex_I_20kDa-like"/>
</dbReference>
<comment type="similarity">
    <text evidence="2">Belongs to the complex I 20 kDa subunit family.</text>
</comment>
<accession>A0A2N3G7Y2</accession>
<dbReference type="PANTHER" id="PTHR42989:SF1">
    <property type="entry name" value="FORMATE HYDROGENLYASE SUBUNIT 7-RELATED"/>
    <property type="match status" value="1"/>
</dbReference>
<dbReference type="InterPro" id="IPR006137">
    <property type="entry name" value="NADH_UbQ_OxRdtase-like_20kDa"/>
</dbReference>
<dbReference type="EMBL" id="PHEX01000006">
    <property type="protein sequence ID" value="PKQ28732.1"/>
    <property type="molecule type" value="Genomic_DNA"/>
</dbReference>
<evidence type="ECO:0000313" key="9">
    <source>
        <dbReference type="Proteomes" id="UP000233654"/>
    </source>
</evidence>
<keyword evidence="5" id="KW-0408">Iron</keyword>
<sequence length="140" mass="14467">MDRSIGVSGLFMPQAGGTTIFHVRLGCCGGCGDMVDAVIRGRFARGPRARECASPRHAGLIVVTGLWNVGLAEAALSVIEQAPAARKVMILGDCALGRGPLAAPLKYFDTVADSLSADAEVGGCPISLEAIREGLMDVAR</sequence>
<keyword evidence="4" id="KW-0479">Metal-binding</keyword>
<reference evidence="8 9" key="1">
    <citation type="journal article" date="2017" name="ISME J.">
        <title>Potential for microbial H2 and metal transformations associated with novel bacteria and archaea in deep terrestrial subsurface sediments.</title>
        <authorList>
            <person name="Hernsdorf A.W."/>
            <person name="Amano Y."/>
            <person name="Miyakawa K."/>
            <person name="Ise K."/>
            <person name="Suzuki Y."/>
            <person name="Anantharaman K."/>
            <person name="Probst A."/>
            <person name="Burstein D."/>
            <person name="Thomas B.C."/>
            <person name="Banfield J.F."/>
        </authorList>
    </citation>
    <scope>NUCLEOTIDE SEQUENCE [LARGE SCALE GENOMIC DNA]</scope>
    <source>
        <strain evidence="8">HGW-Actinobacteria-3</strain>
    </source>
</reference>
<dbReference type="Proteomes" id="UP000233654">
    <property type="component" value="Unassembled WGS sequence"/>
</dbReference>
<dbReference type="PANTHER" id="PTHR42989">
    <property type="entry name" value="HYDROGENASE-4 COMPONENT I"/>
    <property type="match status" value="1"/>
</dbReference>
<proteinExistence type="inferred from homology"/>
<dbReference type="Pfam" id="PF01058">
    <property type="entry name" value="Oxidored_q6"/>
    <property type="match status" value="1"/>
</dbReference>
<comment type="cofactor">
    <cofactor evidence="1">
        <name>[4Fe-4S] cluster</name>
        <dbReference type="ChEBI" id="CHEBI:49883"/>
    </cofactor>
</comment>